<gene>
    <name evidence="1" type="ORF">PROFUN_08683</name>
</gene>
<protein>
    <submittedName>
        <fullName evidence="1">Cointegrate resolution protein T</fullName>
    </submittedName>
</protein>
<keyword evidence="2" id="KW-1185">Reference proteome</keyword>
<sequence>MPMASRTRGMDSGHLSLPNSSLQPLAEELALLKRREEELDQQRALIVRKKVAEYLKSCEDCLRTSAQRSLERFIQQTKNTNETKLLGLLQEKEMLIKSFDAFRLDLEQKMKVLEGFIQEIEEKTVEVEQGYEESVSQVQKEFQETIQKEKQRLKLDIKKKMHDMAEEQGLLTYLEV</sequence>
<dbReference type="InParanoid" id="A0A2P6MQS7"/>
<accession>A0A2P6MQS7</accession>
<evidence type="ECO:0000313" key="2">
    <source>
        <dbReference type="Proteomes" id="UP000241769"/>
    </source>
</evidence>
<dbReference type="AlphaFoldDB" id="A0A2P6MQS7"/>
<proteinExistence type="predicted"/>
<organism evidence="1 2">
    <name type="scientific">Planoprotostelium fungivorum</name>
    <dbReference type="NCBI Taxonomy" id="1890364"/>
    <lineage>
        <taxon>Eukaryota</taxon>
        <taxon>Amoebozoa</taxon>
        <taxon>Evosea</taxon>
        <taxon>Variosea</taxon>
        <taxon>Cavosteliida</taxon>
        <taxon>Cavosteliaceae</taxon>
        <taxon>Planoprotostelium</taxon>
    </lineage>
</organism>
<dbReference type="EMBL" id="MDYQ01000502">
    <property type="protein sequence ID" value="PRP74059.1"/>
    <property type="molecule type" value="Genomic_DNA"/>
</dbReference>
<evidence type="ECO:0000313" key="1">
    <source>
        <dbReference type="EMBL" id="PRP74059.1"/>
    </source>
</evidence>
<name>A0A2P6MQS7_9EUKA</name>
<comment type="caution">
    <text evidence="1">The sequence shown here is derived from an EMBL/GenBank/DDBJ whole genome shotgun (WGS) entry which is preliminary data.</text>
</comment>
<reference evidence="1 2" key="1">
    <citation type="journal article" date="2018" name="Genome Biol. Evol.">
        <title>Multiple Roots of Fruiting Body Formation in Amoebozoa.</title>
        <authorList>
            <person name="Hillmann F."/>
            <person name="Forbes G."/>
            <person name="Novohradska S."/>
            <person name="Ferling I."/>
            <person name="Riege K."/>
            <person name="Groth M."/>
            <person name="Westermann M."/>
            <person name="Marz M."/>
            <person name="Spaller T."/>
            <person name="Winckler T."/>
            <person name="Schaap P."/>
            <person name="Glockner G."/>
        </authorList>
    </citation>
    <scope>NUCLEOTIDE SEQUENCE [LARGE SCALE GENOMIC DNA]</scope>
    <source>
        <strain evidence="1 2">Jena</strain>
    </source>
</reference>
<dbReference type="Proteomes" id="UP000241769">
    <property type="component" value="Unassembled WGS sequence"/>
</dbReference>